<sequence length="34" mass="4239">MFSIREFFSKIRAVSLEYVERVFIILWDRQNLTM</sequence>
<dbReference type="EMBL" id="OGUS01000121">
    <property type="protein sequence ID" value="SPC14220.1"/>
    <property type="molecule type" value="Genomic_DNA"/>
</dbReference>
<accession>A0A976BCV2</accession>
<organism evidence="1 2">
    <name type="scientific">Cupriavidus oxalaticus</name>
    <dbReference type="NCBI Taxonomy" id="96344"/>
    <lineage>
        <taxon>Bacteria</taxon>
        <taxon>Pseudomonadati</taxon>
        <taxon>Pseudomonadota</taxon>
        <taxon>Betaproteobacteria</taxon>
        <taxon>Burkholderiales</taxon>
        <taxon>Burkholderiaceae</taxon>
        <taxon>Cupriavidus</taxon>
    </lineage>
</organism>
<proteinExistence type="predicted"/>
<dbReference type="Proteomes" id="UP000256862">
    <property type="component" value="Chromosome CO2235"/>
</dbReference>
<dbReference type="AlphaFoldDB" id="A0A976BCV2"/>
<evidence type="ECO:0000313" key="1">
    <source>
        <dbReference type="EMBL" id="SPC14220.1"/>
    </source>
</evidence>
<gene>
    <name evidence="1" type="ORF">CO2235_200076</name>
</gene>
<name>A0A976BCV2_9BURK</name>
<reference evidence="1 2" key="1">
    <citation type="submission" date="2018-01" db="EMBL/GenBank/DDBJ databases">
        <authorList>
            <person name="Clerissi C."/>
        </authorList>
    </citation>
    <scope>NUCLEOTIDE SEQUENCE [LARGE SCALE GENOMIC DNA]</scope>
    <source>
        <strain evidence="1">Cupriavidus oxalaticus LMG 2235</strain>
    </source>
</reference>
<protein>
    <submittedName>
        <fullName evidence="1">Uncharacterized protein</fullName>
    </submittedName>
</protein>
<evidence type="ECO:0000313" key="2">
    <source>
        <dbReference type="Proteomes" id="UP000256862"/>
    </source>
</evidence>
<comment type="caution">
    <text evidence="1">The sequence shown here is derived from an EMBL/GenBank/DDBJ whole genome shotgun (WGS) entry which is preliminary data.</text>
</comment>